<dbReference type="Proteomes" id="UP000018922">
    <property type="component" value="Chromosome I"/>
</dbReference>
<reference evidence="2 3" key="1">
    <citation type="journal article" date="2014" name="Genome Announc.">
        <title>Complete genome sequence of Magnetospirillum gryphiswaldense MSR-1.</title>
        <authorList>
            <person name="Wang X."/>
            <person name="Wang Q."/>
            <person name="Zhang W."/>
            <person name="Wang Y."/>
            <person name="Li L."/>
            <person name="Wen T."/>
            <person name="Zhang T."/>
            <person name="Zhang Y."/>
            <person name="Xu J."/>
            <person name="Hu J."/>
            <person name="Li S."/>
            <person name="Liu L."/>
            <person name="Liu J."/>
            <person name="Jiang W."/>
            <person name="Tian J."/>
            <person name="Li Y."/>
            <person name="Schuler D."/>
            <person name="Wang L."/>
            <person name="Li J."/>
        </authorList>
    </citation>
    <scope>NUCLEOTIDE SEQUENCE [LARGE SCALE GENOMIC DNA]</scope>
    <source>
        <strain evidence="3">DSM 6361 / JCM 21280 / NBRC 15271 / MSR-1</strain>
    </source>
</reference>
<dbReference type="AlphaFoldDB" id="V6F7M7"/>
<evidence type="ECO:0000313" key="2">
    <source>
        <dbReference type="EMBL" id="CDL00296.1"/>
    </source>
</evidence>
<organism evidence="2 3">
    <name type="scientific">Magnetospirillum gryphiswaldense (strain DSM 6361 / JCM 21280 / NBRC 15271 / MSR-1)</name>
    <dbReference type="NCBI Taxonomy" id="431944"/>
    <lineage>
        <taxon>Bacteria</taxon>
        <taxon>Pseudomonadati</taxon>
        <taxon>Pseudomonadota</taxon>
        <taxon>Alphaproteobacteria</taxon>
        <taxon>Rhodospirillales</taxon>
        <taxon>Rhodospirillaceae</taxon>
        <taxon>Magnetospirillum</taxon>
    </lineage>
</organism>
<proteinExistence type="predicted"/>
<feature type="region of interest" description="Disordered" evidence="1">
    <location>
        <begin position="1"/>
        <end position="20"/>
    </location>
</feature>
<dbReference type="EMBL" id="HG794546">
    <property type="protein sequence ID" value="CDL00296.1"/>
    <property type="molecule type" value="Genomic_DNA"/>
</dbReference>
<evidence type="ECO:0000313" key="3">
    <source>
        <dbReference type="Proteomes" id="UP000018922"/>
    </source>
</evidence>
<sequence length="20" mass="2379">MFFDHISTTSDYDWTSVRGL</sequence>
<feature type="compositionally biased region" description="Polar residues" evidence="1">
    <location>
        <begin position="1"/>
        <end position="13"/>
    </location>
</feature>
<name>V6F7M7_MAGGM</name>
<gene>
    <name evidence="2" type="ordered locus">MGMSRv2__3081</name>
</gene>
<dbReference type="KEGG" id="mgy:MGMSRv2__3081"/>
<dbReference type="STRING" id="1430440.MGMSRv2__3081"/>
<protein>
    <submittedName>
        <fullName evidence="2">Uncharacterized protein</fullName>
    </submittedName>
</protein>
<dbReference type="HOGENOM" id="CLU_3428247_0_0_5"/>
<evidence type="ECO:0000256" key="1">
    <source>
        <dbReference type="SAM" id="MobiDB-lite"/>
    </source>
</evidence>
<accession>V6F7M7</accession>
<keyword evidence="3" id="KW-1185">Reference proteome</keyword>